<name>W6JIV5_9POXV</name>
<protein>
    <submittedName>
        <fullName evidence="1">Core protein</fullName>
    </submittedName>
</protein>
<dbReference type="RefSeq" id="YP_009001636.1">
    <property type="nucleotide sequence ID" value="NC_023426.1"/>
</dbReference>
<accession>W6JIV5</accession>
<dbReference type="EMBL" id="AP013055">
    <property type="protein sequence ID" value="BAO49523.1"/>
    <property type="molecule type" value="Genomic_DNA"/>
</dbReference>
<keyword evidence="2" id="KW-1185">Reference proteome</keyword>
<evidence type="ECO:0000313" key="1">
    <source>
        <dbReference type="EMBL" id="BAO49523.1"/>
    </source>
</evidence>
<dbReference type="KEGG" id="vg:18263592"/>
<organism evidence="1 2">
    <name type="scientific">Alphaentomopoxvirus acuprea</name>
    <dbReference type="NCBI Taxonomy" id="62099"/>
    <lineage>
        <taxon>Viruses</taxon>
        <taxon>Varidnaviria</taxon>
        <taxon>Bamfordvirae</taxon>
        <taxon>Nucleocytoviricota</taxon>
        <taxon>Pokkesviricetes</taxon>
        <taxon>Chitovirales</taxon>
        <taxon>Poxviridae</taxon>
        <taxon>Entomopoxvirinae</taxon>
        <taxon>Alphaentomopoxvirus</taxon>
    </lineage>
</organism>
<dbReference type="OrthoDB" id="4611at10239"/>
<dbReference type="Proteomes" id="UP000174145">
    <property type="component" value="Segment"/>
</dbReference>
<dbReference type="GeneID" id="18263592"/>
<reference evidence="1 2" key="1">
    <citation type="journal article" date="2014" name="Virology">
        <title>The complete genome sequence of the Alphaentomopoxvirus Anomala cuprea entomopoxvirus, including its terminal hairpin loop sequences, suggests a potentially unique mode of apoptosis inhibition and mode of DNA replication.</title>
        <authorList>
            <person name="Mitsuhashi W."/>
            <person name="Miyamoto K."/>
            <person name="Wada S."/>
        </authorList>
    </citation>
    <scope>NUCLEOTIDE SEQUENCE [LARGE SCALE GENOMIC DNA]</scope>
    <source>
        <strain evidence="1">CV6M</strain>
    </source>
</reference>
<evidence type="ECO:0000313" key="2">
    <source>
        <dbReference type="Proteomes" id="UP000174145"/>
    </source>
</evidence>
<proteinExistence type="predicted"/>
<sequence length="528" mass="62604">MEKEFDIIFKSDKVETPILRNLIKIYGIKSIFNNKKIIKNNMFYILFISMQDYDLYKQIGNIYKLFIYNFINYCNDSIVRNYLYKIINIDNYPNIDDYHILKLWEYVYDSEISNLKDEYIYSIDIKKILNAKTNLKKYDYNIVTKLLIFTWHSKYDLAITILKNISDEIEIDRNEILNFLNKEISIFSYTNLNPGYYPLFESSNDTKTALLNIPEIVISSLDPGYIWKTPEYFKKLISNDTCDNIIDIFFSYLYNSLINGIVTHNLLIWTYLFGYSYIEPILLSKLFSLVNNIPMSVVGVVSDLLIAKNLLAVDKIKDDSNTLYTNYMQGQKEFDINNILASYPVNILKYIAQKPFEPTGYFYNFGIDLDKYKFNNNFFNILISTNPLSKSIFDINDKIKIFNGNEIYNDYYIKIYNTINLIKSNGNSFEIIKQYNFTIIDNITESDLIYFDHSIIKKEILNILFNKYSFIPLNEKNLREQYINFIIKKSFPYNLYKTLINSDIEKKIKDIIDKDINLMAIFRKPFNG</sequence>